<gene>
    <name evidence="3" type="ORF">HNY73_011475</name>
</gene>
<dbReference type="PANTHER" id="PTHR38681">
    <property type="entry name" value="RETROVIRUS-RELATED POL POLYPROTEIN FROM TRANSPOSON 412-LIKE PROTEIN-RELATED"/>
    <property type="match status" value="1"/>
</dbReference>
<comment type="caution">
    <text evidence="3">The sequence shown here is derived from an EMBL/GenBank/DDBJ whole genome shotgun (WGS) entry which is preliminary data.</text>
</comment>
<dbReference type="AlphaFoldDB" id="A0A8T0F6X4"/>
<keyword evidence="4" id="KW-1185">Reference proteome</keyword>
<organism evidence="3 4">
    <name type="scientific">Argiope bruennichi</name>
    <name type="common">Wasp spider</name>
    <name type="synonym">Aranea bruennichi</name>
    <dbReference type="NCBI Taxonomy" id="94029"/>
    <lineage>
        <taxon>Eukaryota</taxon>
        <taxon>Metazoa</taxon>
        <taxon>Ecdysozoa</taxon>
        <taxon>Arthropoda</taxon>
        <taxon>Chelicerata</taxon>
        <taxon>Arachnida</taxon>
        <taxon>Araneae</taxon>
        <taxon>Araneomorphae</taxon>
        <taxon>Entelegynae</taxon>
        <taxon>Araneoidea</taxon>
        <taxon>Araneidae</taxon>
        <taxon>Argiope</taxon>
    </lineage>
</organism>
<feature type="region of interest" description="Disordered" evidence="1">
    <location>
        <begin position="110"/>
        <end position="129"/>
    </location>
</feature>
<evidence type="ECO:0000313" key="4">
    <source>
        <dbReference type="Proteomes" id="UP000807504"/>
    </source>
</evidence>
<protein>
    <recommendedName>
        <fullName evidence="2">DUF7041 domain-containing protein</fullName>
    </recommendedName>
</protein>
<dbReference type="Proteomes" id="UP000807504">
    <property type="component" value="Unassembled WGS sequence"/>
</dbReference>
<evidence type="ECO:0000313" key="3">
    <source>
        <dbReference type="EMBL" id="KAF8785995.1"/>
    </source>
</evidence>
<dbReference type="PANTHER" id="PTHR38681:SF1">
    <property type="entry name" value="RETROVIRUS-RELATED POL POLYPROTEIN FROM TRANSPOSON 412-LIKE PROTEIN"/>
    <property type="match status" value="1"/>
</dbReference>
<proteinExistence type="predicted"/>
<reference evidence="3" key="1">
    <citation type="journal article" date="2020" name="bioRxiv">
        <title>Chromosome-level reference genome of the European wasp spider Argiope bruennichi: a resource for studies on range expansion and evolutionary adaptation.</title>
        <authorList>
            <person name="Sheffer M.M."/>
            <person name="Hoppe A."/>
            <person name="Krehenwinkel H."/>
            <person name="Uhl G."/>
            <person name="Kuss A.W."/>
            <person name="Jensen L."/>
            <person name="Jensen C."/>
            <person name="Gillespie R.G."/>
            <person name="Hoff K.J."/>
            <person name="Prost S."/>
        </authorList>
    </citation>
    <scope>NUCLEOTIDE SEQUENCE</scope>
</reference>
<accession>A0A8T0F6X4</accession>
<evidence type="ECO:0000256" key="1">
    <source>
        <dbReference type="SAM" id="MobiDB-lite"/>
    </source>
</evidence>
<sequence>MGILSPNRSAAVSFHAELRREQNYNTDDSLCEDTPFNYADPQFWFFMVEAKFELVVSTPITASKTKFNFCVTHIPPEAESTLRDIIINPDEEDPYQLKAEILDPLNKFLEGHKNKNKSPRPSKKPENPLQWSDEADKAFILAKQALANATLLKYSIPVSIMKKLNPRNPILHGNSKFFVNPSLTSCSHIFLRNDRVRPPLTSPYSGPHLVKSRTDENFVIDLNGKNVTVTIDRCKHAYEISETPPKIAFPNGNLQNDNSKNRKITRYGRVVRFPKRLSEEI</sequence>
<dbReference type="InterPro" id="IPR055469">
    <property type="entry name" value="DUF7041"/>
</dbReference>
<name>A0A8T0F6X4_ARGBR</name>
<reference evidence="3" key="2">
    <citation type="submission" date="2020-06" db="EMBL/GenBank/DDBJ databases">
        <authorList>
            <person name="Sheffer M."/>
        </authorList>
    </citation>
    <scope>NUCLEOTIDE SEQUENCE</scope>
</reference>
<evidence type="ECO:0000259" key="2">
    <source>
        <dbReference type="Pfam" id="PF23055"/>
    </source>
</evidence>
<feature type="domain" description="DUF7041" evidence="2">
    <location>
        <begin position="35"/>
        <end position="106"/>
    </location>
</feature>
<dbReference type="EMBL" id="JABXBU010000030">
    <property type="protein sequence ID" value="KAF8785995.1"/>
    <property type="molecule type" value="Genomic_DNA"/>
</dbReference>
<dbReference type="Pfam" id="PF23055">
    <property type="entry name" value="DUF7041"/>
    <property type="match status" value="1"/>
</dbReference>